<name>A0A165GZ74_9BACL</name>
<evidence type="ECO:0000259" key="1">
    <source>
        <dbReference type="Pfam" id="PF23648"/>
    </source>
</evidence>
<dbReference type="AlphaFoldDB" id="A0A165GZ74"/>
<reference evidence="2 3" key="1">
    <citation type="submission" date="2016-01" db="EMBL/GenBank/DDBJ databases">
        <title>Whole genome sequencing of Bhargavaea cecembensis T14.</title>
        <authorList>
            <person name="Hong K.W."/>
        </authorList>
    </citation>
    <scope>NUCLEOTIDE SEQUENCE [LARGE SCALE GENOMIC DNA]</scope>
    <source>
        <strain evidence="2 3">T14</strain>
    </source>
</reference>
<dbReference type="InterPro" id="IPR055571">
    <property type="entry name" value="DUF7147"/>
</dbReference>
<dbReference type="EMBL" id="LQNT01000009">
    <property type="protein sequence ID" value="KZE38254.1"/>
    <property type="molecule type" value="Genomic_DNA"/>
</dbReference>
<gene>
    <name evidence="2" type="ORF">AV656_04860</name>
</gene>
<dbReference type="RefSeq" id="WP_063179548.1">
    <property type="nucleotide sequence ID" value="NZ_LQNT01000009.1"/>
</dbReference>
<dbReference type="Proteomes" id="UP000076490">
    <property type="component" value="Unassembled WGS sequence"/>
</dbReference>
<comment type="caution">
    <text evidence="2">The sequence shown here is derived from an EMBL/GenBank/DDBJ whole genome shotgun (WGS) entry which is preliminary data.</text>
</comment>
<protein>
    <recommendedName>
        <fullName evidence="1">DUF7147 domain-containing protein</fullName>
    </recommendedName>
</protein>
<evidence type="ECO:0000313" key="2">
    <source>
        <dbReference type="EMBL" id="KZE38254.1"/>
    </source>
</evidence>
<evidence type="ECO:0000313" key="3">
    <source>
        <dbReference type="Proteomes" id="UP000076490"/>
    </source>
</evidence>
<feature type="domain" description="DUF7147" evidence="1">
    <location>
        <begin position="3"/>
        <end position="123"/>
    </location>
</feature>
<proteinExistence type="predicted"/>
<sequence length="127" mass="14126">MITQRFIELGEGLGDVFELCELIRTNSGRLHRAFIFTTGKSGILSPAVAFNPAGEGSFMPIYICREGIRGGSKESARITRFREAAEEAGAIPVTVEVRPSTDFSDRDQHYRHITGILRLNHLIPPLR</sequence>
<accession>A0A165GZ74</accession>
<organism evidence="2 3">
    <name type="scientific">Bhargavaea cecembensis</name>
    <dbReference type="NCBI Taxonomy" id="394098"/>
    <lineage>
        <taxon>Bacteria</taxon>
        <taxon>Bacillati</taxon>
        <taxon>Bacillota</taxon>
        <taxon>Bacilli</taxon>
        <taxon>Bacillales</taxon>
        <taxon>Caryophanaceae</taxon>
        <taxon>Bhargavaea</taxon>
    </lineage>
</organism>
<dbReference type="Pfam" id="PF23648">
    <property type="entry name" value="DUF7147"/>
    <property type="match status" value="1"/>
</dbReference>